<comment type="caution">
    <text evidence="8">The sequence shown here is derived from an EMBL/GenBank/DDBJ whole genome shotgun (WGS) entry which is preliminary data.</text>
</comment>
<feature type="region of interest" description="Disordered" evidence="5">
    <location>
        <begin position="683"/>
        <end position="702"/>
    </location>
</feature>
<dbReference type="NCBIfam" id="NF033527">
    <property type="entry name" value="transpos_Tn3"/>
    <property type="match status" value="1"/>
</dbReference>
<feature type="domain" description="Tn3 transposase DDE" evidence="6">
    <location>
        <begin position="592"/>
        <end position="976"/>
    </location>
</feature>
<evidence type="ECO:0000259" key="7">
    <source>
        <dbReference type="Pfam" id="PF13700"/>
    </source>
</evidence>
<organism evidence="8 9">
    <name type="scientific">Deinococcus roseus</name>
    <dbReference type="NCBI Taxonomy" id="392414"/>
    <lineage>
        <taxon>Bacteria</taxon>
        <taxon>Thermotogati</taxon>
        <taxon>Deinococcota</taxon>
        <taxon>Deinococci</taxon>
        <taxon>Deinococcales</taxon>
        <taxon>Deinococcaceae</taxon>
        <taxon>Deinococcus</taxon>
    </lineage>
</organism>
<evidence type="ECO:0000259" key="6">
    <source>
        <dbReference type="Pfam" id="PF01526"/>
    </source>
</evidence>
<name>A0ABQ2DJ71_9DEIO</name>
<dbReference type="RefSeq" id="WP_189008673.1">
    <property type="nucleotide sequence ID" value="NZ_BMOD01000039.1"/>
</dbReference>
<evidence type="ECO:0000256" key="3">
    <source>
        <dbReference type="ARBA" id="ARBA00023125"/>
    </source>
</evidence>
<dbReference type="InterPro" id="IPR025296">
    <property type="entry name" value="DUF4158"/>
</dbReference>
<evidence type="ECO:0000256" key="2">
    <source>
        <dbReference type="ARBA" id="ARBA00022578"/>
    </source>
</evidence>
<dbReference type="Proteomes" id="UP000632222">
    <property type="component" value="Unassembled WGS sequence"/>
</dbReference>
<evidence type="ECO:0000256" key="4">
    <source>
        <dbReference type="ARBA" id="ARBA00023172"/>
    </source>
</evidence>
<keyword evidence="9" id="KW-1185">Reference proteome</keyword>
<evidence type="ECO:0000256" key="1">
    <source>
        <dbReference type="ARBA" id="ARBA00009402"/>
    </source>
</evidence>
<dbReference type="Pfam" id="PF13700">
    <property type="entry name" value="DUF4158"/>
    <property type="match status" value="1"/>
</dbReference>
<dbReference type="InterPro" id="IPR047653">
    <property type="entry name" value="Tn3-like_transpos"/>
</dbReference>
<protein>
    <submittedName>
        <fullName evidence="8">DDE transposase</fullName>
    </submittedName>
</protein>
<gene>
    <name evidence="8" type="ORF">GCM10008938_49340</name>
</gene>
<sequence length="997" mass="114971">MKHIALTTRDAPLPSLTSTQRQEFLKFPDVDDFVLGRYYQLSGPDLRLLSDMEDPAQKLGVAVLITVMRHIGRNAMTVTVPEVVLSEVALQLDCDPGLFQTYQKNWRKHGKEHTHRIKNHLGYVSFQIQHRQELLQFMHDRAHHTDMWFPLMIDLVEELRKRRILMPKITVLESLIQEALVFARNFAFQILTMALRDPHLAKLDALLLPDPGYRKGKGTTLGWLRDLPVKASGENVLKCLEKLKRLRDLPLPWQAREFIAKNRMDKLTREGRTLDTYQLSDFEPMRRHAMIAVILMDAEETLTDRILEDHRKIMLGSFNRCEKEHLVKILSHKTTITESLNLTYTIGKILVAAKETGENPLPEIEGLISWEDLIRVMEASRNVTEQKMLDSMHLLKGQYRKFRKYARKMLFSFEFQASSTSKDLLEALGMLARLGKKRKLPAQVPVSFVSGRWERYVFTDRGIDLVYYELCVLNELSAALRSGDIFVEHSKKFCDFEAYLLPKDRWRASLKTFPPLVPLSFDEFWEESSKGLREELVATDRAQKLGDLPEVRVEHGQVIVEPLKREQELADAAEAWSEVLYDMVPPIKITSLLLEIERRVKTSKVFTHLNLGNVAEDLHLLYSVILAEGTNLGLAKMAQASSRTKVKKLIWLHEWYVREDTYLAAMAELTNFQLQQPLAGHWGEGTHSSSDGQRFKTSHKAEGSGVFNGRYGREPGLTFYTHVSDQYSPFFVKVIASTDRDALHIVDGLLYHQSDLRIEEHTTDTHGFTDPVFAITHLLGFRFSPRIKGMKDHKIFTPEKMDFEVLRPSVGGKLDVELIRANWEEILRVVTSIRAGHVTASVILAKLSSYSRKNSLYRAITELGKYYRTLFMLSWWKDPELRRRSNWNLNKGEALNKLKKILFFNNLGELRARDVTNQAKRASGLNVLVSMVTVWNTVYLQRAIEHLEAEGTVIPDEILQRISPLGFEHINLTGDYVWRQEDLPLEGEFLPLRLKKK</sequence>
<comment type="similarity">
    <text evidence="1">Belongs to the transposase 7 family.</text>
</comment>
<proteinExistence type="inferred from homology"/>
<reference evidence="9" key="1">
    <citation type="journal article" date="2019" name="Int. J. Syst. Evol. Microbiol.">
        <title>The Global Catalogue of Microorganisms (GCM) 10K type strain sequencing project: providing services to taxonomists for standard genome sequencing and annotation.</title>
        <authorList>
            <consortium name="The Broad Institute Genomics Platform"/>
            <consortium name="The Broad Institute Genome Sequencing Center for Infectious Disease"/>
            <person name="Wu L."/>
            <person name="Ma J."/>
        </authorList>
    </citation>
    <scope>NUCLEOTIDE SEQUENCE [LARGE SCALE GENOMIC DNA]</scope>
    <source>
        <strain evidence="9">JCM 14370</strain>
    </source>
</reference>
<dbReference type="Pfam" id="PF01526">
    <property type="entry name" value="DDE_Tnp_Tn3"/>
    <property type="match status" value="1"/>
</dbReference>
<keyword evidence="2" id="KW-0815">Transposition</keyword>
<accession>A0ABQ2DJ71</accession>
<dbReference type="EMBL" id="BMOD01000039">
    <property type="protein sequence ID" value="GGJ57420.1"/>
    <property type="molecule type" value="Genomic_DNA"/>
</dbReference>
<evidence type="ECO:0000313" key="8">
    <source>
        <dbReference type="EMBL" id="GGJ57420.1"/>
    </source>
</evidence>
<feature type="domain" description="DUF4158" evidence="7">
    <location>
        <begin position="16"/>
        <end position="179"/>
    </location>
</feature>
<dbReference type="InterPro" id="IPR002513">
    <property type="entry name" value="Tn3_Tnp_DDE_dom"/>
</dbReference>
<evidence type="ECO:0000256" key="5">
    <source>
        <dbReference type="SAM" id="MobiDB-lite"/>
    </source>
</evidence>
<keyword evidence="4" id="KW-0233">DNA recombination</keyword>
<keyword evidence="3" id="KW-0238">DNA-binding</keyword>
<evidence type="ECO:0000313" key="9">
    <source>
        <dbReference type="Proteomes" id="UP000632222"/>
    </source>
</evidence>